<evidence type="ECO:0000313" key="2">
    <source>
        <dbReference type="Proteomes" id="UP000321085"/>
    </source>
</evidence>
<proteinExistence type="predicted"/>
<gene>
    <name evidence="1" type="ORF">MAE02_68020</name>
</gene>
<comment type="caution">
    <text evidence="1">The sequence shown here is derived from an EMBL/GenBank/DDBJ whole genome shotgun (WGS) entry which is preliminary data.</text>
</comment>
<dbReference type="Proteomes" id="UP000321085">
    <property type="component" value="Unassembled WGS sequence"/>
</dbReference>
<protein>
    <submittedName>
        <fullName evidence="1">Uncharacterized protein</fullName>
    </submittedName>
</protein>
<evidence type="ECO:0000313" key="1">
    <source>
        <dbReference type="EMBL" id="GEO19106.1"/>
    </source>
</evidence>
<sequence length="102" mass="10851">MIQDIIVSLVSFFVVELLQTELSDKPAAARALQAVITQASQCARAASPVLADRVTSDPWWGVATTAQIWSGTTSPETVLGESAPSCAPALQAVRPFLERLRA</sequence>
<accession>A0A512C4F0</accession>
<keyword evidence="2" id="KW-1185">Reference proteome</keyword>
<dbReference type="AlphaFoldDB" id="A0A512C4F0"/>
<name>A0A512C4F0_9HYPH</name>
<organism evidence="1 2">
    <name type="scientific">Microvirga aerophila</name>
    <dbReference type="NCBI Taxonomy" id="670291"/>
    <lineage>
        <taxon>Bacteria</taxon>
        <taxon>Pseudomonadati</taxon>
        <taxon>Pseudomonadota</taxon>
        <taxon>Alphaproteobacteria</taxon>
        <taxon>Hyphomicrobiales</taxon>
        <taxon>Methylobacteriaceae</taxon>
        <taxon>Microvirga</taxon>
    </lineage>
</organism>
<dbReference type="EMBL" id="BJYU01000325">
    <property type="protein sequence ID" value="GEO19106.1"/>
    <property type="molecule type" value="Genomic_DNA"/>
</dbReference>
<reference evidence="1 2" key="1">
    <citation type="submission" date="2019-07" db="EMBL/GenBank/DDBJ databases">
        <title>Whole genome shotgun sequence of Microvirga aerophila NBRC 106136.</title>
        <authorList>
            <person name="Hosoyama A."/>
            <person name="Uohara A."/>
            <person name="Ohji S."/>
            <person name="Ichikawa N."/>
        </authorList>
    </citation>
    <scope>NUCLEOTIDE SEQUENCE [LARGE SCALE GENOMIC DNA]</scope>
    <source>
        <strain evidence="1 2">NBRC 106136</strain>
    </source>
</reference>